<dbReference type="SUPFAM" id="SSF51556">
    <property type="entry name" value="Metallo-dependent hydrolases"/>
    <property type="match status" value="1"/>
</dbReference>
<organism evidence="4 5">
    <name type="scientific">Copranaerobaculum intestinale</name>
    <dbReference type="NCBI Taxonomy" id="2692629"/>
    <lineage>
        <taxon>Bacteria</taxon>
        <taxon>Bacillati</taxon>
        <taxon>Bacillota</taxon>
        <taxon>Erysipelotrichia</taxon>
        <taxon>Erysipelotrichales</taxon>
        <taxon>Erysipelotrichaceae</taxon>
        <taxon>Copranaerobaculum</taxon>
    </lineage>
</organism>
<evidence type="ECO:0000256" key="2">
    <source>
        <dbReference type="ARBA" id="ARBA00022801"/>
    </source>
</evidence>
<dbReference type="InterPro" id="IPR006680">
    <property type="entry name" value="Amidohydro-rel"/>
</dbReference>
<reference evidence="4 5" key="2">
    <citation type="submission" date="2020-01" db="EMBL/GenBank/DDBJ databases">
        <title>Clostridiaceae sp. nov. isolated from the gut of human by culturomics.</title>
        <authorList>
            <person name="Chang Y."/>
        </authorList>
    </citation>
    <scope>NUCLEOTIDE SEQUENCE [LARGE SCALE GENOMIC DNA]</scope>
    <source>
        <strain evidence="4 5">DONG20-135</strain>
    </source>
</reference>
<evidence type="ECO:0000313" key="4">
    <source>
        <dbReference type="EMBL" id="MXQ72435.1"/>
    </source>
</evidence>
<evidence type="ECO:0000256" key="1">
    <source>
        <dbReference type="ARBA" id="ARBA00010716"/>
    </source>
</evidence>
<reference evidence="4 5" key="1">
    <citation type="submission" date="2019-12" db="EMBL/GenBank/DDBJ databases">
        <authorList>
            <person name="Yang R."/>
        </authorList>
    </citation>
    <scope>NUCLEOTIDE SEQUENCE [LARGE SCALE GENOMIC DNA]</scope>
    <source>
        <strain evidence="4 5">DONG20-135</strain>
    </source>
</reference>
<dbReference type="InterPro" id="IPR011059">
    <property type="entry name" value="Metal-dep_hydrolase_composite"/>
</dbReference>
<protein>
    <submittedName>
        <fullName evidence="4">Amidohydrolase family protein</fullName>
    </submittedName>
</protein>
<dbReference type="PANTHER" id="PTHR11113">
    <property type="entry name" value="N-ACETYLGLUCOSAMINE-6-PHOSPHATE DEACETYLASE"/>
    <property type="match status" value="1"/>
</dbReference>
<sequence length="387" mass="43154">MKIKNAKVFIDGKFNDVEVQFQDGIITAVGEHIEDDEVIDAMGNYLYAGGVETHMHGGFLYSFYDNGQVAFRGHGEEHVREICKRLPQYGVTSVLATLGADSSLENLNYAVKCIRKARKDIVGADPFKLHFEGPYTNPNQHCCYNPEFSAQPTKEHTLAMTDGDLSDVALINVAPEAPGAMEWIRWVTSQGVKAEVCYTHCTSDQVREAADNGLDQTSHLYNCFQPMHHRINGPVIGSLLDDRIKVQLTCDNYHVASDWIKLAIRLKGIDKCYGITDMTSLAGLGEGEHDNVPYYGKIFVKDGIIKAPDGTICGGSNTWNEIMRVCRDKVGLTMEEVGSLYCESPAKCLEIKDRGKIEAGRRADLVMMDHDYHVLRTIIQGETYYQV</sequence>
<accession>A0A6N8U4J3</accession>
<dbReference type="InterPro" id="IPR032466">
    <property type="entry name" value="Metal_Hydrolase"/>
</dbReference>
<dbReference type="Proteomes" id="UP000434036">
    <property type="component" value="Unassembled WGS sequence"/>
</dbReference>
<name>A0A6N8U4J3_9FIRM</name>
<dbReference type="Gene3D" id="2.30.40.10">
    <property type="entry name" value="Urease, subunit C, domain 1"/>
    <property type="match status" value="1"/>
</dbReference>
<comment type="caution">
    <text evidence="4">The sequence shown here is derived from an EMBL/GenBank/DDBJ whole genome shotgun (WGS) entry which is preliminary data.</text>
</comment>
<dbReference type="PANTHER" id="PTHR11113:SF14">
    <property type="entry name" value="N-ACETYLGLUCOSAMINE-6-PHOSPHATE DEACETYLASE"/>
    <property type="match status" value="1"/>
</dbReference>
<dbReference type="GO" id="GO:0008448">
    <property type="term" value="F:N-acetylglucosamine-6-phosphate deacetylase activity"/>
    <property type="evidence" value="ECO:0007669"/>
    <property type="project" value="TreeGrafter"/>
</dbReference>
<dbReference type="EMBL" id="WUUQ01000001">
    <property type="protein sequence ID" value="MXQ72435.1"/>
    <property type="molecule type" value="Genomic_DNA"/>
</dbReference>
<keyword evidence="2 4" id="KW-0378">Hydrolase</keyword>
<comment type="similarity">
    <text evidence="1">Belongs to the metallo-dependent hydrolases superfamily. NagA family.</text>
</comment>
<dbReference type="Gene3D" id="3.20.20.140">
    <property type="entry name" value="Metal-dependent hydrolases"/>
    <property type="match status" value="1"/>
</dbReference>
<feature type="domain" description="Amidohydrolase-related" evidence="3">
    <location>
        <begin position="46"/>
        <end position="382"/>
    </location>
</feature>
<gene>
    <name evidence="4" type="ORF">GSF08_00575</name>
</gene>
<dbReference type="RefSeq" id="WP_160623934.1">
    <property type="nucleotide sequence ID" value="NZ_WUUQ01000001.1"/>
</dbReference>
<dbReference type="Pfam" id="PF01979">
    <property type="entry name" value="Amidohydro_1"/>
    <property type="match status" value="1"/>
</dbReference>
<evidence type="ECO:0000313" key="5">
    <source>
        <dbReference type="Proteomes" id="UP000434036"/>
    </source>
</evidence>
<dbReference type="SUPFAM" id="SSF51338">
    <property type="entry name" value="Composite domain of metallo-dependent hydrolases"/>
    <property type="match status" value="1"/>
</dbReference>
<evidence type="ECO:0000259" key="3">
    <source>
        <dbReference type="Pfam" id="PF01979"/>
    </source>
</evidence>
<dbReference type="GO" id="GO:0006046">
    <property type="term" value="P:N-acetylglucosamine catabolic process"/>
    <property type="evidence" value="ECO:0007669"/>
    <property type="project" value="TreeGrafter"/>
</dbReference>
<proteinExistence type="inferred from homology"/>
<dbReference type="AlphaFoldDB" id="A0A6N8U4J3"/>
<keyword evidence="5" id="KW-1185">Reference proteome</keyword>